<evidence type="ECO:0000256" key="2">
    <source>
        <dbReference type="SAM" id="Phobius"/>
    </source>
</evidence>
<protein>
    <submittedName>
        <fullName evidence="5">Uncharacterized protein LOC101856678</fullName>
    </submittedName>
</protein>
<feature type="region of interest" description="Disordered" evidence="1">
    <location>
        <begin position="524"/>
        <end position="564"/>
    </location>
</feature>
<feature type="compositionally biased region" description="Basic residues" evidence="1">
    <location>
        <begin position="152"/>
        <end position="166"/>
    </location>
</feature>
<feature type="domain" description="Methyltransferase FkbM" evidence="3">
    <location>
        <begin position="613"/>
        <end position="697"/>
    </location>
</feature>
<feature type="compositionally biased region" description="Basic and acidic residues" evidence="1">
    <location>
        <begin position="550"/>
        <end position="564"/>
    </location>
</feature>
<dbReference type="PANTHER" id="PTHR34203">
    <property type="entry name" value="METHYLTRANSFERASE, FKBM FAMILY PROTEIN"/>
    <property type="match status" value="1"/>
</dbReference>
<keyword evidence="2" id="KW-0472">Membrane</keyword>
<keyword evidence="2" id="KW-0812">Transmembrane</keyword>
<feature type="region of interest" description="Disordered" evidence="1">
    <location>
        <begin position="134"/>
        <end position="276"/>
    </location>
</feature>
<sequence>MDVIHRKNPRRWALMVFALFGIYVFVKLLPKPEWICNDSQIADHSPVVNFALEPYLQRLFFEQTSTAKPVENYYIDTDSNYVISMFPLYKGLKHVPVPEREETHNDVKDDPEVHVHVFFLRNLNFTNFGRTWSNEVPHFTKPPNDDDQGSPRAKRSYRPRPRKSPRSRIGDSNLLNFPKSGDTGANSGNDPKFRSKGAYSGNDPKFRSKGANSGNDPKFRSKGANSVKDPEFGKDTDSVNGPKFRGRGTNLGNDRPSAYNGVNTQNGRNRNRDIPQVQKQREDLPDCVPLRVPPDTPPTRICVHSPRVDNMISNGIRDTGEWEGEHVANMREFFQKHPHSQLVDLGCNVGVFSMSAASLGLPVLAVDILPANLALLRLSMAFNDATGDGYDLENRSLLDYIREHPEREEHKGNESLLANSSGVYRDSSSGVYRDRQTDHNITAKPRDSARIFNENRRPKYSELITTLHNAVYNRRRKMVVYFPDHLNLGGTEVHELTPVPPKPSKQSGQNAILRKIRSVTEDVALSPSLSGAGRHKRTVDRGGRGGFKQSQKEKLSGKHLRPDRYNKKAGSLKISSSWLKLKDTQSAVVKANPSPHADVVSGSNIEEKVKVRTDAATREKNSRTGFVVDAVCLDDLIPYLRHGRAVFLKMDVEGSESKILRCASRFFMEVDVRVILMEMIFHKHTPEGKQMVLYLQQHYMLPSADVSGKNLLDPDHLLYWPPNVYWLKTR</sequence>
<organism evidence="4 5">
    <name type="scientific">Aplysia californica</name>
    <name type="common">California sea hare</name>
    <dbReference type="NCBI Taxonomy" id="6500"/>
    <lineage>
        <taxon>Eukaryota</taxon>
        <taxon>Metazoa</taxon>
        <taxon>Spiralia</taxon>
        <taxon>Lophotrochozoa</taxon>
        <taxon>Mollusca</taxon>
        <taxon>Gastropoda</taxon>
        <taxon>Heterobranchia</taxon>
        <taxon>Euthyneura</taxon>
        <taxon>Tectipleura</taxon>
        <taxon>Aplysiida</taxon>
        <taxon>Aplysioidea</taxon>
        <taxon>Aplysiidae</taxon>
        <taxon>Aplysia</taxon>
    </lineage>
</organism>
<dbReference type="InterPro" id="IPR029063">
    <property type="entry name" value="SAM-dependent_MTases_sf"/>
</dbReference>
<feature type="transmembrane region" description="Helical" evidence="2">
    <location>
        <begin position="12"/>
        <end position="30"/>
    </location>
</feature>
<dbReference type="PANTHER" id="PTHR34203:SF13">
    <property type="entry name" value="EXPRESSED PROTEIN"/>
    <property type="match status" value="1"/>
</dbReference>
<accession>A0ABM0JZF2</accession>
<keyword evidence="2" id="KW-1133">Transmembrane helix</keyword>
<reference evidence="5" key="1">
    <citation type="submission" date="2025-08" db="UniProtKB">
        <authorList>
            <consortium name="RefSeq"/>
        </authorList>
    </citation>
    <scope>IDENTIFICATION</scope>
</reference>
<evidence type="ECO:0000259" key="3">
    <source>
        <dbReference type="Pfam" id="PF05050"/>
    </source>
</evidence>
<dbReference type="InterPro" id="IPR006342">
    <property type="entry name" value="FkbM_mtfrase"/>
</dbReference>
<evidence type="ECO:0000313" key="5">
    <source>
        <dbReference type="RefSeq" id="XP_005105152.1"/>
    </source>
</evidence>
<gene>
    <name evidence="5" type="primary">LOC101856678</name>
</gene>
<feature type="compositionally biased region" description="Basic and acidic residues" evidence="1">
    <location>
        <begin position="228"/>
        <end position="237"/>
    </location>
</feature>
<dbReference type="InterPro" id="IPR052514">
    <property type="entry name" value="SAM-dependent_MTase"/>
</dbReference>
<name>A0ABM0JZF2_APLCA</name>
<evidence type="ECO:0000313" key="4">
    <source>
        <dbReference type="Proteomes" id="UP000694888"/>
    </source>
</evidence>
<keyword evidence="4" id="KW-1185">Reference proteome</keyword>
<dbReference type="SUPFAM" id="SSF53335">
    <property type="entry name" value="S-adenosyl-L-methionine-dependent methyltransferases"/>
    <property type="match status" value="2"/>
</dbReference>
<evidence type="ECO:0000256" key="1">
    <source>
        <dbReference type="SAM" id="MobiDB-lite"/>
    </source>
</evidence>
<dbReference type="Gene3D" id="3.40.50.150">
    <property type="entry name" value="Vaccinia Virus protein VP39"/>
    <property type="match status" value="2"/>
</dbReference>
<proteinExistence type="predicted"/>
<dbReference type="Pfam" id="PF05050">
    <property type="entry name" value="Methyltransf_21"/>
    <property type="match status" value="1"/>
</dbReference>
<dbReference type="GeneID" id="101856678"/>
<dbReference type="Proteomes" id="UP000694888">
    <property type="component" value="Unplaced"/>
</dbReference>
<dbReference type="RefSeq" id="XP_005105152.1">
    <property type="nucleotide sequence ID" value="XM_005105095.3"/>
</dbReference>